<name>A0A9P0HQ90_NEZVI</name>
<reference evidence="1" key="1">
    <citation type="submission" date="2022-01" db="EMBL/GenBank/DDBJ databases">
        <authorList>
            <person name="King R."/>
        </authorList>
    </citation>
    <scope>NUCLEOTIDE SEQUENCE</scope>
</reference>
<evidence type="ECO:0000313" key="1">
    <source>
        <dbReference type="EMBL" id="CAH1406995.1"/>
    </source>
</evidence>
<dbReference type="AlphaFoldDB" id="A0A9P0HQ90"/>
<proteinExistence type="predicted"/>
<dbReference type="EMBL" id="OV725083">
    <property type="protein sequence ID" value="CAH1406995.1"/>
    <property type="molecule type" value="Genomic_DNA"/>
</dbReference>
<organism evidence="1 2">
    <name type="scientific">Nezara viridula</name>
    <name type="common">Southern green stink bug</name>
    <name type="synonym">Cimex viridulus</name>
    <dbReference type="NCBI Taxonomy" id="85310"/>
    <lineage>
        <taxon>Eukaryota</taxon>
        <taxon>Metazoa</taxon>
        <taxon>Ecdysozoa</taxon>
        <taxon>Arthropoda</taxon>
        <taxon>Hexapoda</taxon>
        <taxon>Insecta</taxon>
        <taxon>Pterygota</taxon>
        <taxon>Neoptera</taxon>
        <taxon>Paraneoptera</taxon>
        <taxon>Hemiptera</taxon>
        <taxon>Heteroptera</taxon>
        <taxon>Panheteroptera</taxon>
        <taxon>Pentatomomorpha</taxon>
        <taxon>Pentatomoidea</taxon>
        <taxon>Pentatomidae</taxon>
        <taxon>Pentatominae</taxon>
        <taxon>Nezara</taxon>
    </lineage>
</organism>
<protein>
    <submittedName>
        <fullName evidence="1">Uncharacterized protein</fullName>
    </submittedName>
</protein>
<gene>
    <name evidence="1" type="ORF">NEZAVI_LOCUS14817</name>
</gene>
<evidence type="ECO:0000313" key="2">
    <source>
        <dbReference type="Proteomes" id="UP001152798"/>
    </source>
</evidence>
<keyword evidence="2" id="KW-1185">Reference proteome</keyword>
<accession>A0A9P0HQ90</accession>
<sequence>MKLYYMSAQPLAFPLKCASNTFLCDRSFSVLITCSAHLSLLTLIYLRQSSSKKHQISAPYWPHKRFLQL</sequence>
<dbReference type="Proteomes" id="UP001152798">
    <property type="component" value="Chromosome 7"/>
</dbReference>